<feature type="compositionally biased region" description="Acidic residues" evidence="1">
    <location>
        <begin position="492"/>
        <end position="501"/>
    </location>
</feature>
<name>A0A9Q7WJ06_9MYCO</name>
<feature type="compositionally biased region" description="Low complexity" evidence="1">
    <location>
        <begin position="477"/>
        <end position="491"/>
    </location>
</feature>
<evidence type="ECO:0000256" key="1">
    <source>
        <dbReference type="SAM" id="MobiDB-lite"/>
    </source>
</evidence>
<protein>
    <submittedName>
        <fullName evidence="2">Phage portal, SPP1 Gp6-like family protein</fullName>
    </submittedName>
</protein>
<sequence length="501" mass="54779">MTLPLVDMLPVTATSAELSEQEQLIAWRLASVLFNRRGEYLLSRAFYEGMQPIKSLGISIPPELETLRAILGWNGSAIDAVSDRLSLQGILLKGKSEVDDELQEVFQANNIDAEAPMVHDDSMIDGNGYVLIGTRPDGSPLITAESPLNMTAYVDRATGITTCAYQTYLDIDPNSKHYAHMRAALYTPRATTHMVSAGGSWLVIDRDEHPETAEFGCPVVAFPNRATTQQRWGTSEILPAWRNCTNRAARTQVSVEVMREFHIIQKIMILGATEKAFQDNNGQFIDAWKAYMDFMPMIEADEQGNVPKVEVIQGQSPDGLLKIVDSEARLFAGMTGLDPQSMGIINTGNPVSGDSIGKADFRLKRRTDRKAKANGNGWVNVAKWTYLVRGDNRAELNTAEADWGPTGIPTPGADADAAVKRSGAQLIPPRSETELARQGYSAIERENIAEEWRAADAQRLIDAVTGQLQQFATQPVDNQFSGQSDQSNSGDDTGDDSADAG</sequence>
<proteinExistence type="predicted"/>
<dbReference type="Proteomes" id="UP000185183">
    <property type="component" value="Unassembled WGS sequence"/>
</dbReference>
<comment type="caution">
    <text evidence="2">The sequence shown here is derived from an EMBL/GenBank/DDBJ whole genome shotgun (WGS) entry which is preliminary data.</text>
</comment>
<dbReference type="AlphaFoldDB" id="A0A9Q7WJ06"/>
<organism evidence="2 3">
    <name type="scientific">Mycobacteroides abscessus subsp. bolletii</name>
    <dbReference type="NCBI Taxonomy" id="319705"/>
    <lineage>
        <taxon>Bacteria</taxon>
        <taxon>Bacillati</taxon>
        <taxon>Actinomycetota</taxon>
        <taxon>Actinomycetes</taxon>
        <taxon>Mycobacteriales</taxon>
        <taxon>Mycobacteriaceae</taxon>
        <taxon>Mycobacteroides</taxon>
        <taxon>Mycobacteroides abscessus</taxon>
    </lineage>
</organism>
<evidence type="ECO:0000313" key="2">
    <source>
        <dbReference type="EMBL" id="SHX43125.1"/>
    </source>
</evidence>
<reference evidence="2 3" key="1">
    <citation type="submission" date="2016-11" db="EMBL/GenBank/DDBJ databases">
        <authorList>
            <consortium name="Pathogen Informatics"/>
        </authorList>
    </citation>
    <scope>NUCLEOTIDE SEQUENCE [LARGE SCALE GENOMIC DNA]</scope>
    <source>
        <strain evidence="2 3">968</strain>
    </source>
</reference>
<dbReference type="InterPro" id="IPR021145">
    <property type="entry name" value="Portal_protein_SPP1_Gp6-like"/>
</dbReference>
<dbReference type="RefSeq" id="WP_131820193.1">
    <property type="nucleotide sequence ID" value="NZ_FSCP01000001.1"/>
</dbReference>
<gene>
    <name evidence="2" type="ORF">SAMEA2275694_02634</name>
</gene>
<accession>A0A9Q7WJ06</accession>
<dbReference type="Pfam" id="PF05133">
    <property type="entry name" value="SPP1_portal"/>
    <property type="match status" value="1"/>
</dbReference>
<feature type="region of interest" description="Disordered" evidence="1">
    <location>
        <begin position="472"/>
        <end position="501"/>
    </location>
</feature>
<evidence type="ECO:0000313" key="3">
    <source>
        <dbReference type="Proteomes" id="UP000185183"/>
    </source>
</evidence>
<dbReference type="EMBL" id="FSFA01000003">
    <property type="protein sequence ID" value="SHX43125.1"/>
    <property type="molecule type" value="Genomic_DNA"/>
</dbReference>